<dbReference type="GO" id="GO:0016887">
    <property type="term" value="F:ATP hydrolysis activity"/>
    <property type="evidence" value="ECO:0007669"/>
    <property type="project" value="InterPro"/>
</dbReference>
<evidence type="ECO:0000256" key="9">
    <source>
        <dbReference type="PIRNR" id="PIRNR010340"/>
    </source>
</evidence>
<evidence type="ECO:0000256" key="6">
    <source>
        <dbReference type="ARBA" id="ARBA00022840"/>
    </source>
</evidence>
<dbReference type="GO" id="GO:0005730">
    <property type="term" value="C:nucleolus"/>
    <property type="evidence" value="ECO:0007669"/>
    <property type="project" value="UniProtKB-SubCell"/>
</dbReference>
<feature type="domain" description="VWFA" evidence="12">
    <location>
        <begin position="4729"/>
        <end position="4897"/>
    </location>
</feature>
<feature type="compositionally biased region" description="Acidic residues" evidence="11">
    <location>
        <begin position="4351"/>
        <end position="4376"/>
    </location>
</feature>
<dbReference type="InterPro" id="IPR040848">
    <property type="entry name" value="AAA_lid_7"/>
</dbReference>
<dbReference type="SUPFAM" id="SSF52540">
    <property type="entry name" value="P-loop containing nucleoside triphosphate hydrolases"/>
    <property type="match status" value="6"/>
</dbReference>
<organism evidence="14">
    <name type="scientific">Rhipicephalus appendiculatus</name>
    <name type="common">Brown ear tick</name>
    <dbReference type="NCBI Taxonomy" id="34631"/>
    <lineage>
        <taxon>Eukaryota</taxon>
        <taxon>Metazoa</taxon>
        <taxon>Ecdysozoa</taxon>
        <taxon>Arthropoda</taxon>
        <taxon>Chelicerata</taxon>
        <taxon>Arachnida</taxon>
        <taxon>Acari</taxon>
        <taxon>Parasitiformes</taxon>
        <taxon>Ixodida</taxon>
        <taxon>Ixodoidea</taxon>
        <taxon>Ixodidae</taxon>
        <taxon>Rhipicephalinae</taxon>
        <taxon>Rhipicephalus</taxon>
        <taxon>Rhipicephalus</taxon>
    </lineage>
</organism>
<dbReference type="SUPFAM" id="SSF53300">
    <property type="entry name" value="vWA-like"/>
    <property type="match status" value="1"/>
</dbReference>
<feature type="compositionally biased region" description="Acidic residues" evidence="11">
    <location>
        <begin position="4569"/>
        <end position="4579"/>
    </location>
</feature>
<keyword evidence="5 9" id="KW-0547">Nucleotide-binding</keyword>
<dbReference type="InterPro" id="IPR041190">
    <property type="entry name" value="Midasin_AAA_lid_5"/>
</dbReference>
<feature type="compositionally biased region" description="Acidic residues" evidence="11">
    <location>
        <begin position="4273"/>
        <end position="4288"/>
    </location>
</feature>
<dbReference type="GO" id="GO:0005524">
    <property type="term" value="F:ATP binding"/>
    <property type="evidence" value="ECO:0007669"/>
    <property type="project" value="UniProtKB-KW"/>
</dbReference>
<dbReference type="FunFam" id="3.40.50.300:FF:000142">
    <property type="entry name" value="Midasin"/>
    <property type="match status" value="2"/>
</dbReference>
<feature type="compositionally biased region" description="Acidic residues" evidence="11">
    <location>
        <begin position="4386"/>
        <end position="4414"/>
    </location>
</feature>
<dbReference type="Gene3D" id="3.40.50.300">
    <property type="entry name" value="P-loop containing nucleotide triphosphate hydrolases"/>
    <property type="match status" value="6"/>
</dbReference>
<evidence type="ECO:0000259" key="12">
    <source>
        <dbReference type="SMART" id="SM00327"/>
    </source>
</evidence>
<feature type="coiled-coil region" evidence="10">
    <location>
        <begin position="734"/>
        <end position="761"/>
    </location>
</feature>
<accession>A0A131YKJ3</accession>
<evidence type="ECO:0000256" key="11">
    <source>
        <dbReference type="SAM" id="MobiDB-lite"/>
    </source>
</evidence>
<keyword evidence="10" id="KW-0175">Coiled coil</keyword>
<evidence type="ECO:0000313" key="14">
    <source>
        <dbReference type="EMBL" id="JAP79819.1"/>
    </source>
</evidence>
<dbReference type="PANTHER" id="PTHR48103">
    <property type="entry name" value="MIDASIN-RELATED"/>
    <property type="match status" value="1"/>
</dbReference>
<dbReference type="InterPro" id="IPR012099">
    <property type="entry name" value="Midasin"/>
</dbReference>
<feature type="domain" description="AAA+ ATPase" evidence="13">
    <location>
        <begin position="305"/>
        <end position="422"/>
    </location>
</feature>
<dbReference type="SMART" id="SM00327">
    <property type="entry name" value="VWA"/>
    <property type="match status" value="1"/>
</dbReference>
<feature type="region of interest" description="Disordered" evidence="11">
    <location>
        <begin position="4165"/>
        <end position="4606"/>
    </location>
</feature>
<dbReference type="GO" id="GO:0000055">
    <property type="term" value="P:ribosomal large subunit export from nucleus"/>
    <property type="evidence" value="ECO:0007669"/>
    <property type="project" value="TreeGrafter"/>
</dbReference>
<feature type="compositionally biased region" description="Basic and acidic residues" evidence="11">
    <location>
        <begin position="4182"/>
        <end position="4217"/>
    </location>
</feature>
<dbReference type="GO" id="GO:0005654">
    <property type="term" value="C:nucleoplasm"/>
    <property type="evidence" value="ECO:0007669"/>
    <property type="project" value="UniProtKB-SubCell"/>
</dbReference>
<dbReference type="GO" id="GO:0000027">
    <property type="term" value="P:ribosomal large subunit assembly"/>
    <property type="evidence" value="ECO:0007669"/>
    <property type="project" value="InterPro"/>
</dbReference>
<feature type="domain" description="AAA+ ATPase" evidence="13">
    <location>
        <begin position="1009"/>
        <end position="1160"/>
    </location>
</feature>
<evidence type="ECO:0000259" key="13">
    <source>
        <dbReference type="SMART" id="SM00382"/>
    </source>
</evidence>
<feature type="domain" description="AAA+ ATPase" evidence="13">
    <location>
        <begin position="1305"/>
        <end position="1456"/>
    </location>
</feature>
<evidence type="ECO:0000256" key="4">
    <source>
        <dbReference type="ARBA" id="ARBA00017143"/>
    </source>
</evidence>
<feature type="compositionally biased region" description="Acidic residues" evidence="11">
    <location>
        <begin position="4218"/>
        <end position="4258"/>
    </location>
</feature>
<feature type="domain" description="AAA+ ATPase" evidence="13">
    <location>
        <begin position="1947"/>
        <end position="2190"/>
    </location>
</feature>
<dbReference type="InterPro" id="IPR011704">
    <property type="entry name" value="ATPase_dyneun-rel_AAA"/>
</dbReference>
<feature type="compositionally biased region" description="Basic and acidic residues" evidence="11">
    <location>
        <begin position="4494"/>
        <end position="4542"/>
    </location>
</feature>
<comment type="similarity">
    <text evidence="3 9">Belongs to the midasin family.</text>
</comment>
<dbReference type="Pfam" id="PF17867">
    <property type="entry name" value="AAA_lid_7"/>
    <property type="match status" value="3"/>
</dbReference>
<evidence type="ECO:0000256" key="8">
    <source>
        <dbReference type="ARBA" id="ARBA00023242"/>
    </source>
</evidence>
<dbReference type="PIRSF" id="PIRSF010340">
    <property type="entry name" value="Midasin"/>
    <property type="match status" value="1"/>
</dbReference>
<evidence type="ECO:0000256" key="7">
    <source>
        <dbReference type="ARBA" id="ARBA00023186"/>
    </source>
</evidence>
<keyword evidence="8 9" id="KW-0539">Nucleus</keyword>
<keyword evidence="7 9" id="KW-0143">Chaperone</keyword>
<dbReference type="InterPro" id="IPR036465">
    <property type="entry name" value="vWFA_dom_sf"/>
</dbReference>
<dbReference type="CDD" id="cd00009">
    <property type="entry name" value="AAA"/>
    <property type="match status" value="3"/>
</dbReference>
<dbReference type="InterPro" id="IPR016024">
    <property type="entry name" value="ARM-type_fold"/>
</dbReference>
<dbReference type="EMBL" id="GEDV01008738">
    <property type="protein sequence ID" value="JAP79819.1"/>
    <property type="molecule type" value="Transcribed_RNA"/>
</dbReference>
<name>A0A131YKJ3_RHIAP</name>
<dbReference type="PANTHER" id="PTHR48103:SF2">
    <property type="entry name" value="MIDASIN"/>
    <property type="match status" value="1"/>
</dbReference>
<protein>
    <recommendedName>
        <fullName evidence="4 9">Midasin</fullName>
    </recommendedName>
</protein>
<comment type="subcellular location">
    <subcellularLocation>
        <location evidence="1">Nucleus</location>
        <location evidence="1">Nucleolus</location>
    </subcellularLocation>
    <subcellularLocation>
        <location evidence="2">Nucleus</location>
        <location evidence="2">Nucleoplasm</location>
    </subcellularLocation>
</comment>
<feature type="domain" description="AAA+ ATPase" evidence="13">
    <location>
        <begin position="611"/>
        <end position="851"/>
    </location>
</feature>
<dbReference type="InterPro" id="IPR027417">
    <property type="entry name" value="P-loop_NTPase"/>
</dbReference>
<dbReference type="FunFam" id="3.40.50.300:FF:001384">
    <property type="entry name" value="Midasin"/>
    <property type="match status" value="1"/>
</dbReference>
<sequence>MADRLKDTSGCVLSNYDLTHAVSILCERIGKPCRGLNQWLCKEDWSPSSRAALLDRLASLLHQRSCTDLVAQLCLPLLTELLARSILRSYDKEQFCVALGRLVSRYPTAALFVDAYLEQECNLPRLLKESEFEVEGDAPPAKRPRTASVPLNVVRCIWQLLCQQPGQLARRWDWTPLLPFLKHSSTPVRWYAAHCMTLLLCIGESEQRALLLQLLPDVEVLQTDLRLCTEAALGALRPPSWPPTSEKPGWPLTSSDLSPGVVCVSGLLLQQRAAPEKATAQVFRHDWLAPSAEQALRCLAECVARGQPCLVRGPVGAGKTSLVRLLASKLCQSLVTVQLGDQADVHTLVGGYVCSEVAGQFVWREGPLARAMRKGSWLLLEDLERASPDVSSLLLAVLQSGTVPGLPTRAAGFQLVATHRGSVHPVTLATEALWSIVHLQHPSRQELHEMIVHYWPQLEPMAGRLLDLFHFLREPGSPVRRTISQRDLLKLCQRLVLRGFSLEGTQAAENTFQDMMDCLCQSIRDPTKRQALAQQCGALLGLTKSQALFLCTMSKPDVKETPSSVTVGRVVLQRRKSQARGSLSTATKRSTFAGTRHALVLMEQLAAAVASEEPVLLVGETGVGKTAAVQHLAELTGHPLVVLNMSQQSDSSDLLGGFKPVDIKLLLSPVREAFEALFSSTFSQTQNAKFLSHITTCFAGRRWRDLFDLMSHSQKSAVSRLSKPGCDKDQLERWRALGEQLRKAETQARQAENKLTFAFVEGALVRALKEGSWVLLDEINLAEGEALESLAPVLDGSSPVLFERGDQEPLKRHPEFRLFACMNPATDVGKKDLPAGIRSRFTEVYLEEPLEEGDLELVAAAYLGGSGSPPLRACVSLYLSLRKAAQEGLTDGTGSRPHYSLRTLCRALRHAASDPCNSWPHSLYQGFCLSFLTSLDRSSHATVECMIRKTLLGSKVPRTPLAPSGIKAVELEGYWVPTGPLELQDSPGYVLTSTVRNNLRDLARAAACGRHPVLLQGETSAGKTSLVRWLAARTGHVCVRVNNHEHTDLEEYLGSYGAEAGTGRLTYREGILVEAMRQGHWIILDELNLACSEILEALNRVLDDNRELFVPETREVIRAHPHFMLFATQNPPGRYGGRKVLSRAFRNRFLELHFEELPPEELEEILEKRCSLPRSLSVKMVSVMTELQLRRRETGVFAGRHGYMTLRDLFRWAERYRRTPDPGGFFDWDQFLANEGYALLAGRVRRPQEAQLVAEVLGKKFKRQVDPEKLFSGVPCTVAPKGFEHLVWTADARRMAYLLQRALQFDEPVLLVGDTGCGKTTVCQLLALLGGQKLRTVSCHLHSEAGDLLGSLRPGRDPEGPLFQWVDGPLVEAMLDGEPFLIDEISLAEDAVLERLNSLLEPERTLLLPDCGRELVASSGFRLLATMNPGGDFGKRELSPALRNRFTEIWCPGVASSADLAAIADHNLSPSMHLGSLTLGAAIAEFLDWLRSDDLGRRCVATARDILAWTELVKRTMGCLSPAAAYVHGAVMTFLDGLGTGTTSSEESSAVTVLRRKALDMLGSQLRQQLSVIPGDAQEALDEANVTVSQDTSGLHVGPFHLSSGPKGACPLAQAHYSLQADTPRANALRLVRALQLEKPVLLEGPPGVGKTSLVAALARATGHELTRINLSEQTDISDLFGADLPVENQTVGQFAWRDGPLLRALREGHWVLLDELNLASQSVLEGLNACLDHRGEVFVPELNRTFTVGRSRFFGCQNPYRQGGARRGLPRSFLNRFVQLSLEPLSRDDLQTLVRYLHPALPEDTRNNMVLFNEKLVDEVQNQRLWAVSGSPWEFNLRDISRWACLMERGPPDPGAHVGLVYAARMRTPEDRSRVFGIYKEVFGEAAIERPPEVHVTSKWLSVGSAILPRRSPTQDSSLSCRALEDLRLLHIQAPAMEGLAKCLENGLAALLVSPSGSGKTTLVRSMARLAGRPLAVLPIGTSTDALELLGSFEQVDLLKKLKHLLSSADRQLDELLKRASERLIDGDIEELLKLRHQLHQIMPADVAQPDDVLKCLKHLRQVLGTILERRGWKSTLRELEQLEKAVNLPGAVNGCFEWQDSVLVNSLLQGHWLMLKNVNLCAASVLDRLNGLLEPGGVLPLTEQGVVGEALRIIKPHPDFRLIMTMDPKNGEISRAMRNRVVEILVPGEDNNGCFDLWDGHSILASARLALPQASGPFLQSHAALAKTSVHSSKVSLATLRKAAALCVQRLETGLLPKDAVLSSLAQTYQATWDTEDAQAACKSLLSIPWDSQGFPSEQQLLLSLVASQPLWCLERHSTVTEIWRDSLPLCAVLASASDLPREVLPLPLQLQIEPEKMVDTACLLLLERTSRGDWRQRLQWLQQLSDALGSQQQLCIIEQHVEPMLRTLAALESPAGLPTSIATDALLLPEDLPLDICHFPDLLSRLALRPELSSQTEALAMRVQLVLRHSCLEARLPCLTESEPLKALHVHSLLKQVLSSLRAYLLHSSCTSKEFYSKARLVQQHLENFLLSSTSTDASTRTRTSRAAKIAQHWSWLCKHLLHLLSFGEQSASSGDHMGETTVRCYQELSSIITSMNDTLSTELSPMHKIRKHMVKFLGQPCTLSSEEAASAFERASELSQCAWDALCGREAIGKLPVPLGQALPTLALLETSMLDLLQGHVEQGEAALANLESACAPSQEDDAQEDTAAAQPGNTMAPVSALRCLLQLVDESEALEAYLSGHGTAVPLLELQHPLHAVAVALALKNRSQGEMTTWWVEHLCGLWDAPRILETALAHSLPDTNRTFLQDHQVYLTPIVTTSCCLIVETAMASQLALGARKDKCSELQLLRTLLSHLNGPKSFWLNHSGALTKWFSMVVSAVPGVKAASGDQNQCEALKLPECLRSLVESTALMVQQLSVNDGSCSRDWLWSFGLTWARVGLCALQMLVPWDPVDPLYKAALKLAHTQQELSYLEAERQLRDWAIMARLGNHENQVTHPALKLEQCRQQQLKVKMEELASKKAHRAPNSQYEDLAQQMRHCASTLASVERVQSVLEGLCASWQDARAPTADVWPWLTALEALCRQLRQEHSSFRDLCYPFLSGLAQLTHGVRMLAVLATSKCNVSSEGWHMLEQSLTFPSALPPQHLSALLSSPQLMALITNRGYQFLLLRSALQECVTGQKQDHSRAVDWLKAARPVLYQLLTSWQLNEEEEREKKEREQSLFQYRTHAGEESQEVLEEQQRHALFPSYSQEFEDDEDGVSQPEKALPVAQAFAFSGSEALQVWQAHCQLADPKTTEGKADCLGALMLRHEALRSTLQQHGAHLDATLDVALQGCHLVSCWSLELSLDKAPLEQEGLVECEPEKKGRDTGRQIDLYHDADLQETSLCEGPLRRLVTRIQDLLVEFPGHPGLTKLKQVCNRVLDLPVSSPVMKVLQGLEILLALGQDWEKGAHRKISISPELNALTHLVVRWRKMELHNWSQCLDGVLKKVQETSARWWFFLYHLLANLVQGKGQLDADTPRQVRDELVRFLDTSRLGEFEFRLQLLWPFLLEAQQSGSLLTGLLFNLWHFYGQYLPSTRARIKADREPIEKKLKEFVKIVRWKDISFWAIKQAVEKSHRVLVSHVRDFQQVLDQDARCAFGGLTKEAELEEPSSLCLKFRPGQFLGPVPKRGDGQHRYAFRMRQLLNRVMRNMEAVDLTQELDDLAAEVAATVQAFEKEDAILAKMGSGQSEPESKREDRKKQVHLIQQRKRKALADLLKTLANMGLSYRKGQLFGPTAHSMLEAPALELSETVRKSLPSVVDDSMSQNCAGCHRYYYRCIASVAALAASCPSKEFDPQMMERCCGFAGHLATLAVEDRSRSCDAIHKLEKLQHLATSLEESSKGPLLQQTFLDQWKEKLASAIFQSSCRMEQILVLLKAWPEPAESAESPIKEAVTRLEPQLASLQRCGQQLSHPAFRGVLGHPSIELLGDVVSHLAAVRQDAQEIGRTLHPPLARNLQELAEPIEALSREWQQVELPEPKPHKNSATDKLVKRLLLAVQSLHTMLGEPGKSKPEQSLQHLREILRQAFDKLDLERVEHCAHRLVQQLAKHGTSVEASQASSRVVPLLRHYLGVAHYLVTLQLAYHRTELKLLYVLTSVFTSLAQKGLCVPEEWREEIAREGAPEFQEIEDGGLGEGEGAKDVSDRIESEDQLEGLRNEQQKEDTEKCPKEEENGVEMSEDFDAAAQDPEEHENDNEGSDDDDKDDEEELEDQMGDVQADQNLDQELWDKEEEDEPEEAGDENEEKGATGEACKQTPELGAKDESAAPQNEQPPPAGSEDNGPCDNAEEPPPDPNSAHPEEPNPMDVPEDIEIPENMDLGSDAEDIANDEEEVHSPEHPNEEEGTASDADEATAEAPLEEEPGGPEEGPPEEQATPPLDMKDDSAAGDASTEADNAGTGANAGKAEQGSSHEDTEEQEGTLDLGGETRGLSGSGPSNENQPDDESVPFKTSEKRTTVDPEGMKPRKLRTTEHQSTQPKDKEKAELFQHVTSEEAHDEVALDTATPEQAQNAMESTEEERMPDQLMEQDQEEAMEEDHDHSEKPPAIHRKAAATEEAETKEKPGTVVETAFVERGPEPSFHTNVDLVAGVEMDEEAHLPTEWEVATVQPGSETWAAWEKAERDVAPLVQELCEQLRLVLEPTKASRLRGDFRSGKRLSMRRVIAYLASQLRKDKIWLRRVQPSQRQYRVMLAIDDSLSMGPSGPLALQSLALLAQALSFLEAGELGVVSFGEQVRILHSLGQPWTRESGAKVAGLLNFQQTRTRVAPLLKAATELLPPGPDTARLLLIISDGRGICSEGDVASAVCRAHSQGLLMVFVVLDSLGGKDSILEIRQPEFGPSGQVKLRSYMERFPFPFYILLRDLASMPAVLGEALRQWLELVLQA</sequence>
<feature type="compositionally biased region" description="Polar residues" evidence="11">
    <location>
        <begin position="4548"/>
        <end position="4557"/>
    </location>
</feature>
<feature type="domain" description="AAA+ ATPase" evidence="13">
    <location>
        <begin position="1637"/>
        <end position="1783"/>
    </location>
</feature>
<reference evidence="14" key="1">
    <citation type="journal article" date="2016" name="Ticks Tick Borne Dis.">
        <title>De novo assembly and annotation of the salivary gland transcriptome of Rhipicephalus appendiculatus male and female ticks during blood feeding.</title>
        <authorList>
            <person name="de Castro M.H."/>
            <person name="de Klerk D."/>
            <person name="Pienaar R."/>
            <person name="Latif A.A."/>
            <person name="Rees D.J."/>
            <person name="Mans B.J."/>
        </authorList>
    </citation>
    <scope>NUCLEOTIDE SEQUENCE</scope>
    <source>
        <tissue evidence="14">Salivary glands</tissue>
    </source>
</reference>
<dbReference type="Gene3D" id="3.40.50.410">
    <property type="entry name" value="von Willebrand factor, type A domain"/>
    <property type="match status" value="1"/>
</dbReference>
<proteinExistence type="inferred from homology"/>
<dbReference type="InterPro" id="IPR002035">
    <property type="entry name" value="VWF_A"/>
</dbReference>
<dbReference type="SMART" id="SM00382">
    <property type="entry name" value="AAA"/>
    <property type="match status" value="6"/>
</dbReference>
<dbReference type="InterPro" id="IPR003593">
    <property type="entry name" value="AAA+_ATPase"/>
</dbReference>
<evidence type="ECO:0000256" key="5">
    <source>
        <dbReference type="ARBA" id="ARBA00022741"/>
    </source>
</evidence>
<dbReference type="Pfam" id="PF07728">
    <property type="entry name" value="AAA_5"/>
    <property type="match status" value="7"/>
</dbReference>
<dbReference type="GO" id="GO:0030687">
    <property type="term" value="C:preribosome, large subunit precursor"/>
    <property type="evidence" value="ECO:0007669"/>
    <property type="project" value="TreeGrafter"/>
</dbReference>
<evidence type="ECO:0000256" key="1">
    <source>
        <dbReference type="ARBA" id="ARBA00004604"/>
    </source>
</evidence>
<dbReference type="PRINTS" id="PR00830">
    <property type="entry name" value="ENDOLAPTASE"/>
</dbReference>
<comment type="function">
    <text evidence="9">Nuclear chaperone required for maturation and nuclear export of pre-60S ribosome subunits.</text>
</comment>
<evidence type="ECO:0000256" key="3">
    <source>
        <dbReference type="ARBA" id="ARBA00007188"/>
    </source>
</evidence>
<keyword evidence="6 9" id="KW-0067">ATP-binding</keyword>
<dbReference type="Pfam" id="PF17865">
    <property type="entry name" value="AAA_lid_5"/>
    <property type="match status" value="1"/>
</dbReference>
<dbReference type="SUPFAM" id="SSF48371">
    <property type="entry name" value="ARM repeat"/>
    <property type="match status" value="1"/>
</dbReference>
<evidence type="ECO:0000256" key="10">
    <source>
        <dbReference type="SAM" id="Coils"/>
    </source>
</evidence>
<evidence type="ECO:0000256" key="2">
    <source>
        <dbReference type="ARBA" id="ARBA00004642"/>
    </source>
</evidence>